<accession>A0A915HRA7</accession>
<dbReference type="AlphaFoldDB" id="A0A915HRA7"/>
<protein>
    <submittedName>
        <fullName evidence="2">Uncharacterized protein</fullName>
    </submittedName>
</protein>
<proteinExistence type="predicted"/>
<reference evidence="2" key="1">
    <citation type="submission" date="2022-11" db="UniProtKB">
        <authorList>
            <consortium name="WormBaseParasite"/>
        </authorList>
    </citation>
    <scope>IDENTIFICATION</scope>
</reference>
<keyword evidence="1" id="KW-1185">Reference proteome</keyword>
<organism evidence="1 2">
    <name type="scientific">Romanomermis culicivorax</name>
    <name type="common">Nematode worm</name>
    <dbReference type="NCBI Taxonomy" id="13658"/>
    <lineage>
        <taxon>Eukaryota</taxon>
        <taxon>Metazoa</taxon>
        <taxon>Ecdysozoa</taxon>
        <taxon>Nematoda</taxon>
        <taxon>Enoplea</taxon>
        <taxon>Dorylaimia</taxon>
        <taxon>Mermithida</taxon>
        <taxon>Mermithoidea</taxon>
        <taxon>Mermithidae</taxon>
        <taxon>Romanomermis</taxon>
    </lineage>
</organism>
<evidence type="ECO:0000313" key="2">
    <source>
        <dbReference type="WBParaSite" id="nRc.2.0.1.t03975-RA"/>
    </source>
</evidence>
<name>A0A915HRA7_ROMCU</name>
<sequence length="80" mass="9334">MKKFVIERQIEQLKISSDNIDKSPKNTLKILCPYVIRPAATIYDISSSFIQMTTHFWTRKAERSKLLAIGSVPLRRKRQV</sequence>
<dbReference type="Proteomes" id="UP000887565">
    <property type="component" value="Unplaced"/>
</dbReference>
<dbReference type="WBParaSite" id="nRc.2.0.1.t03975-RA">
    <property type="protein sequence ID" value="nRc.2.0.1.t03975-RA"/>
    <property type="gene ID" value="nRc.2.0.1.g03975"/>
</dbReference>
<evidence type="ECO:0000313" key="1">
    <source>
        <dbReference type="Proteomes" id="UP000887565"/>
    </source>
</evidence>